<dbReference type="PANTHER" id="PTHR35088">
    <property type="entry name" value="COILED-COIL DOMAIN-CONTAINING PROTEIN 178"/>
    <property type="match status" value="1"/>
</dbReference>
<evidence type="ECO:0000313" key="3">
    <source>
        <dbReference type="WBParaSite" id="TREG1_15750.1"/>
    </source>
</evidence>
<protein>
    <submittedName>
        <fullName evidence="3">Uncharacterized protein</fullName>
    </submittedName>
</protein>
<keyword evidence="1" id="KW-0175">Coiled coil</keyword>
<organism evidence="2 3">
    <name type="scientific">Trichobilharzia regenti</name>
    <name type="common">Nasal bird schistosome</name>
    <dbReference type="NCBI Taxonomy" id="157069"/>
    <lineage>
        <taxon>Eukaryota</taxon>
        <taxon>Metazoa</taxon>
        <taxon>Spiralia</taxon>
        <taxon>Lophotrochozoa</taxon>
        <taxon>Platyhelminthes</taxon>
        <taxon>Trematoda</taxon>
        <taxon>Digenea</taxon>
        <taxon>Strigeidida</taxon>
        <taxon>Schistosomatoidea</taxon>
        <taxon>Schistosomatidae</taxon>
        <taxon>Trichobilharzia</taxon>
    </lineage>
</organism>
<dbReference type="Proteomes" id="UP000050795">
    <property type="component" value="Unassembled WGS sequence"/>
</dbReference>
<reference evidence="2" key="1">
    <citation type="submission" date="2022-06" db="EMBL/GenBank/DDBJ databases">
        <authorList>
            <person name="Berger JAMES D."/>
            <person name="Berger JAMES D."/>
        </authorList>
    </citation>
    <scope>NUCLEOTIDE SEQUENCE [LARGE SCALE GENOMIC DNA]</scope>
</reference>
<accession>A0AA85JE37</accession>
<feature type="coiled-coil region" evidence="1">
    <location>
        <begin position="117"/>
        <end position="144"/>
    </location>
</feature>
<feature type="coiled-coil region" evidence="1">
    <location>
        <begin position="336"/>
        <end position="377"/>
    </location>
</feature>
<evidence type="ECO:0000313" key="2">
    <source>
        <dbReference type="Proteomes" id="UP000050795"/>
    </source>
</evidence>
<name>A0AA85JE37_TRIRE</name>
<dbReference type="AlphaFoldDB" id="A0AA85JE37"/>
<proteinExistence type="predicted"/>
<reference evidence="3" key="2">
    <citation type="submission" date="2023-11" db="UniProtKB">
        <authorList>
            <consortium name="WormBaseParasite"/>
        </authorList>
    </citation>
    <scope>IDENTIFICATION</scope>
</reference>
<dbReference type="WBParaSite" id="TREG1_15750.1">
    <property type="protein sequence ID" value="TREG1_15750.1"/>
    <property type="gene ID" value="TREG1_15750"/>
</dbReference>
<feature type="coiled-coil region" evidence="1">
    <location>
        <begin position="187"/>
        <end position="281"/>
    </location>
</feature>
<feature type="coiled-coil region" evidence="1">
    <location>
        <begin position="49"/>
        <end position="76"/>
    </location>
</feature>
<evidence type="ECO:0000256" key="1">
    <source>
        <dbReference type="SAM" id="Coils"/>
    </source>
</evidence>
<feature type="coiled-coil region" evidence="1">
    <location>
        <begin position="410"/>
        <end position="557"/>
    </location>
</feature>
<keyword evidence="2" id="KW-1185">Reference proteome</keyword>
<dbReference type="InterPro" id="IPR038826">
    <property type="entry name" value="CCDC178"/>
</dbReference>
<sequence>MTGSLKNPIRYLVIGEEWIVKLVNYLEDVTTDENNQKSNTSNEQFLSIIKKLVEVFENLELDLTKAESKIRENREMVYTLVKRFDRIGRFCMSEIPSVVQKEHDQASNTLTTLKWNIKKTQDEYDRISTRLKSLNATKNSIESEISRLTGCTCLVNEKSSITEAELNEIIDKTNVALDSLQKANSLLNETQIRFNAVKRRAEETRNNLASDVGKAEQNLLEAQLKLKEATEVEPKLIQETENMKNKIETVKNRIQVLTQLTKEHEQSFDQLKQQLSELNKDYINKQTFSENLSLWIRKNEENLVSQFNGKLNKEYNQVNQVLQKKSEDCYNIKMNEKQLQIENDRCEERILTCQNEIAKLRKSIELLESRLTTAQDLLHSSNTDYNQTHAKHLSVTNDLELTKSRTRAEQDDTQNMLKFLQNRIEEESALRSKMMVDLERELQEYENTKQDGYRKRLELAETAKQLESAIENANVELEAVRLNHKCFSERLNKAQIEYKKFESQWNEEYSLMCEKIKTLGNSLTESKTQARELKTRQKKLELEKNSLEERKSKLRLSLLALMKVNLRATTKTTQLRCTIADLKKVNKTLKSEMNITTKRIEQMCLLQKSRELQQSDLMRSRESILKSLKEELKEKLSCNLTLSNQYIRTQEEQSKLLSSYYLAVTDSVLDQNQLFNAELIAAMCARNLRQHSYWEQRLQAKQDTLVDDLLNQNRNIDQLVHVTGSHYITATLSLKCKT</sequence>
<dbReference type="PANTHER" id="PTHR35088:SF1">
    <property type="entry name" value="COILED-COIL DOMAIN-CONTAINING PROTEIN 178"/>
    <property type="match status" value="1"/>
</dbReference>